<protein>
    <recommendedName>
        <fullName evidence="4">Muscular LMNA-interacting protein</fullName>
    </recommendedName>
</protein>
<dbReference type="Pfam" id="PF15274">
    <property type="entry name" value="MLIP"/>
    <property type="match status" value="1"/>
</dbReference>
<evidence type="ECO:0000256" key="1">
    <source>
        <dbReference type="SAM" id="MobiDB-lite"/>
    </source>
</evidence>
<evidence type="ECO:0000313" key="2">
    <source>
        <dbReference type="EMBL" id="KAG7334344.1"/>
    </source>
</evidence>
<gene>
    <name evidence="2" type="ORF">KOW79_002751</name>
</gene>
<feature type="region of interest" description="Disordered" evidence="1">
    <location>
        <begin position="443"/>
        <end position="516"/>
    </location>
</feature>
<feature type="region of interest" description="Disordered" evidence="1">
    <location>
        <begin position="694"/>
        <end position="848"/>
    </location>
</feature>
<feature type="compositionally biased region" description="Polar residues" evidence="1">
    <location>
        <begin position="567"/>
        <end position="577"/>
    </location>
</feature>
<dbReference type="EMBL" id="JAHKSW010000003">
    <property type="protein sequence ID" value="KAG7334344.1"/>
    <property type="molecule type" value="Genomic_DNA"/>
</dbReference>
<feature type="region of interest" description="Disordered" evidence="1">
    <location>
        <begin position="37"/>
        <end position="62"/>
    </location>
</feature>
<feature type="compositionally biased region" description="Polar residues" evidence="1">
    <location>
        <begin position="833"/>
        <end position="848"/>
    </location>
</feature>
<dbReference type="OrthoDB" id="9907594at2759"/>
<proteinExistence type="predicted"/>
<feature type="compositionally biased region" description="Polar residues" evidence="1">
    <location>
        <begin position="454"/>
        <end position="475"/>
    </location>
</feature>
<feature type="compositionally biased region" description="Polar residues" evidence="1">
    <location>
        <begin position="771"/>
        <end position="793"/>
    </location>
</feature>
<reference evidence="2 3" key="1">
    <citation type="submission" date="2021-06" db="EMBL/GenBank/DDBJ databases">
        <title>Chromosome-level genome assembly of the red-tail catfish (Hemibagrus wyckioides).</title>
        <authorList>
            <person name="Shao F."/>
        </authorList>
    </citation>
    <scope>NUCLEOTIDE SEQUENCE [LARGE SCALE GENOMIC DNA]</scope>
    <source>
        <strain evidence="2">EC202008001</strain>
        <tissue evidence="2">Blood</tissue>
    </source>
</reference>
<dbReference type="Proteomes" id="UP000824219">
    <property type="component" value="Linkage Group LG03"/>
</dbReference>
<evidence type="ECO:0000313" key="3">
    <source>
        <dbReference type="Proteomes" id="UP000824219"/>
    </source>
</evidence>
<sequence length="848" mass="91981">MALEQPRGALGKVSIVFAVKLKSFTFLPVLKKLPTEKRVKSVSEKGSGKLSEAVGDHGTAEGKTEGTYKAEVVYISDMKQQEITKHSEIQLHKSTTKSAVAPLPTTPAVADAEIGFTSPKPSAGALVTSANKHPVSPQLGYHNTGAEINSGLYLNTESQREEEVLSPVSSVELFTSPFSSKESIHSECWEQDPGWSALRMLSPSGSVSPCSSVRSGAFSPSVMKIKCHTLVPGSSLMQMKLNSCQILDCNKHSISPCPMSTRARHRPPPTQLSLLTAILRKGRLPVLSSALKRPYSPCWPISPVYMSSCLACSAASAVPPMVGLRAKSCVSKGTTCTDPSCKARPKPPGLIAETEPVSPKNQDKGCLYSTTVETTNANDANMHAVRSRIIPTPEGRGSLSSLSSYSPLVPHSEPLYKQTQKGIHVSTDPSFLLGTSSYRSVPVSPEPQMEGNVHKSNGTSPILRNTKPFQTSSSDLKPMQMAHERSLTPDPKPIQQSQDRLASAVPKYTDVKSGSHLQNNTKIFQELERIHSLSPVFQHSPSPRVAGLTHLSNTPSVSPVLPSSRPGTSTSDRCTLSSSPAIPYHHLSPSPSYSLCSSPTSSLRESSPDHIDRVNKKTHKIKSTYKAFAAIPTNTLLQEQQAIDDEINKNIDPLDPSDSFAWEDPHSQMCSPAQLRQQSTELYQVIDEVLKDSNRAEASSPAKLTPKSVASETTRKLTPSPSPRSLGRETKYANFHHHPPAPAEKTLTKPGVIRPAVVMSRLDDDKEKSCYYQTQQDSFSTDHQYKDASSTLPMTDEIRGRGDLEGERDSSEVPEKCVSSSVDVMNQAREHSTPSPRSTSLYKVSSPL</sequence>
<feature type="region of interest" description="Disordered" evidence="1">
    <location>
        <begin position="544"/>
        <end position="577"/>
    </location>
</feature>
<feature type="region of interest" description="Disordered" evidence="1">
    <location>
        <begin position="343"/>
        <end position="365"/>
    </location>
</feature>
<dbReference type="PANTHER" id="PTHR31514:SF1">
    <property type="entry name" value="MUSCULAR LMNA-INTERACTING PROTEIN"/>
    <property type="match status" value="1"/>
</dbReference>
<dbReference type="PANTHER" id="PTHR31514">
    <property type="entry name" value="MUSCULAR LMNA-INTERACTING PROTEIN MLIP"/>
    <property type="match status" value="1"/>
</dbReference>
<accession>A0A9D3P5A8</accession>
<dbReference type="AlphaFoldDB" id="A0A9D3P5A8"/>
<feature type="compositionally biased region" description="Low complexity" evidence="1">
    <location>
        <begin position="555"/>
        <end position="566"/>
    </location>
</feature>
<organism evidence="2 3">
    <name type="scientific">Hemibagrus wyckioides</name>
    <dbReference type="NCBI Taxonomy" id="337641"/>
    <lineage>
        <taxon>Eukaryota</taxon>
        <taxon>Metazoa</taxon>
        <taxon>Chordata</taxon>
        <taxon>Craniata</taxon>
        <taxon>Vertebrata</taxon>
        <taxon>Euteleostomi</taxon>
        <taxon>Actinopterygii</taxon>
        <taxon>Neopterygii</taxon>
        <taxon>Teleostei</taxon>
        <taxon>Ostariophysi</taxon>
        <taxon>Siluriformes</taxon>
        <taxon>Bagridae</taxon>
        <taxon>Hemibagrus</taxon>
    </lineage>
</organism>
<keyword evidence="3" id="KW-1185">Reference proteome</keyword>
<comment type="caution">
    <text evidence="2">The sequence shown here is derived from an EMBL/GenBank/DDBJ whole genome shotgun (WGS) entry which is preliminary data.</text>
</comment>
<dbReference type="InterPro" id="IPR029331">
    <property type="entry name" value="MLIP"/>
</dbReference>
<name>A0A9D3P5A8_9TELE</name>
<feature type="compositionally biased region" description="Polar residues" evidence="1">
    <location>
        <begin position="708"/>
        <end position="719"/>
    </location>
</feature>
<feature type="compositionally biased region" description="Basic and acidic residues" evidence="1">
    <location>
        <begin position="796"/>
        <end position="815"/>
    </location>
</feature>
<feature type="compositionally biased region" description="Basic and acidic residues" evidence="1">
    <location>
        <begin position="37"/>
        <end position="47"/>
    </location>
</feature>
<evidence type="ECO:0008006" key="4">
    <source>
        <dbReference type="Google" id="ProtNLM"/>
    </source>
</evidence>